<dbReference type="STRING" id="1265861.BCAMP_12558"/>
<sequence length="571" mass="66802">MFKPKEKKEKTTITLRYKFKFIDLPKKVNRSLKKLNMKSFYALTETQEWLEKISTLISEPILVTIACHDDEAGVEYELDGVKIYADTKPNLLEIIEQQFLEAEEIQNSSHIVTTINRQYQDEVANGGYEFVEEMLPETYPVTDMSTNENEVTEGDDEEVDEVIVPEETEEEALPITLPSEDDEQLDFDEEEPETMIQGHVDPSEPYNTQHNEGVEYSANYSAVVQPIQQKHTVAFPEYENYHSLKDVQAIEETITRFQQRLQPDNLVKMLGLTTLADQSDNKLKEITYHFAMNSLNEQEFVLLNDHFIKEQERILKMNNGQLSKAYESAMLTNYEQEVLELKAEEIETLNSQAQEKVTAFETEQTALFLSKKGKLQVEHEAQIKALESKQHNEMALFEATENERLNNLSAQVKHNAEKEATEHIERLKKEEEYKLKSQAVRFLVDGKREMIDSTITELDEAINNVWDHTLDELEKLKERLAMKTPEWRNEIQEQQMMRLKEQAEAREQQKIDLEREKLESERINLDRLKSENENLVYELRESKLDKKGLQNENALLREKNEQVGVFSRFFK</sequence>
<reference evidence="2 3" key="1">
    <citation type="submission" date="2012-12" db="EMBL/GenBank/DDBJ databases">
        <title>Novel taxa of Listeriaceae from agricultural environments in the United States.</title>
        <authorList>
            <person name="den Bakker H.C."/>
            <person name="Allred A."/>
            <person name="Warchocki S."/>
            <person name="Wright E.M."/>
            <person name="Burrell A."/>
            <person name="Nightingale K.K."/>
            <person name="Kephart D."/>
            <person name="Wiedmann M."/>
        </authorList>
    </citation>
    <scope>NUCLEOTIDE SEQUENCE [LARGE SCALE GENOMIC DNA]</scope>
    <source>
        <strain evidence="2 3">FSL F6-1037</strain>
    </source>
</reference>
<dbReference type="RefSeq" id="WP_035315774.1">
    <property type="nucleotide sequence ID" value="NZ_AODH01000077.1"/>
</dbReference>
<dbReference type="AlphaFoldDB" id="W7CEF1"/>
<name>W7CEF1_9LIST</name>
<evidence type="ECO:0000313" key="2">
    <source>
        <dbReference type="EMBL" id="EUJ34191.1"/>
    </source>
</evidence>
<keyword evidence="1" id="KW-0175">Coiled coil</keyword>
<protein>
    <submittedName>
        <fullName evidence="2">Uncharacterized protein</fullName>
    </submittedName>
</protein>
<comment type="caution">
    <text evidence="2">The sequence shown here is derived from an EMBL/GenBank/DDBJ whole genome shotgun (WGS) entry which is preliminary data.</text>
</comment>
<feature type="coiled-coil region" evidence="1">
    <location>
        <begin position="336"/>
        <end position="363"/>
    </location>
</feature>
<evidence type="ECO:0000313" key="3">
    <source>
        <dbReference type="Proteomes" id="UP000019243"/>
    </source>
</evidence>
<dbReference type="EMBL" id="AODH01000077">
    <property type="protein sequence ID" value="EUJ34191.1"/>
    <property type="molecule type" value="Genomic_DNA"/>
</dbReference>
<accession>W7CEF1</accession>
<dbReference type="Proteomes" id="UP000019243">
    <property type="component" value="Unassembled WGS sequence"/>
</dbReference>
<keyword evidence="3" id="KW-1185">Reference proteome</keyword>
<feature type="coiled-coil region" evidence="1">
    <location>
        <begin position="470"/>
        <end position="559"/>
    </location>
</feature>
<gene>
    <name evidence="2" type="ORF">BCAMP_12558</name>
</gene>
<organism evidence="2 3">
    <name type="scientific">Brochothrix campestris FSL F6-1037</name>
    <dbReference type="NCBI Taxonomy" id="1265861"/>
    <lineage>
        <taxon>Bacteria</taxon>
        <taxon>Bacillati</taxon>
        <taxon>Bacillota</taxon>
        <taxon>Bacilli</taxon>
        <taxon>Bacillales</taxon>
        <taxon>Listeriaceae</taxon>
        <taxon>Brochothrix</taxon>
    </lineage>
</organism>
<evidence type="ECO:0000256" key="1">
    <source>
        <dbReference type="SAM" id="Coils"/>
    </source>
</evidence>
<proteinExistence type="predicted"/>